<dbReference type="PANTHER" id="PTHR31105">
    <property type="entry name" value="EXTRA-LARGE G-PROTEIN-LIKE"/>
    <property type="match status" value="1"/>
</dbReference>
<feature type="region of interest" description="Disordered" evidence="1">
    <location>
        <begin position="114"/>
        <end position="207"/>
    </location>
</feature>
<dbReference type="InterPro" id="IPR040244">
    <property type="entry name" value="EDR4-like"/>
</dbReference>
<feature type="region of interest" description="Disordered" evidence="1">
    <location>
        <begin position="318"/>
        <end position="352"/>
    </location>
</feature>
<comment type="caution">
    <text evidence="3">The sequence shown here is derived from an EMBL/GenBank/DDBJ whole genome shotgun (WGS) entry which is preliminary data.</text>
</comment>
<reference evidence="3" key="1">
    <citation type="submission" date="2023-07" db="EMBL/GenBank/DDBJ databases">
        <title>A chromosome-level genome assembly of Lolium multiflorum.</title>
        <authorList>
            <person name="Chen Y."/>
            <person name="Copetti D."/>
            <person name="Kolliker R."/>
            <person name="Studer B."/>
        </authorList>
    </citation>
    <scope>NUCLEOTIDE SEQUENCE</scope>
    <source>
        <strain evidence="3">02402/16</strain>
        <tissue evidence="3">Leaf</tissue>
    </source>
</reference>
<feature type="compositionally biased region" description="Basic and acidic residues" evidence="1">
    <location>
        <begin position="140"/>
        <end position="150"/>
    </location>
</feature>
<organism evidence="3 4">
    <name type="scientific">Lolium multiflorum</name>
    <name type="common">Italian ryegrass</name>
    <name type="synonym">Lolium perenne subsp. multiflorum</name>
    <dbReference type="NCBI Taxonomy" id="4521"/>
    <lineage>
        <taxon>Eukaryota</taxon>
        <taxon>Viridiplantae</taxon>
        <taxon>Streptophyta</taxon>
        <taxon>Embryophyta</taxon>
        <taxon>Tracheophyta</taxon>
        <taxon>Spermatophyta</taxon>
        <taxon>Magnoliopsida</taxon>
        <taxon>Liliopsida</taxon>
        <taxon>Poales</taxon>
        <taxon>Poaceae</taxon>
        <taxon>BOP clade</taxon>
        <taxon>Pooideae</taxon>
        <taxon>Poodae</taxon>
        <taxon>Poeae</taxon>
        <taxon>Poeae Chloroplast Group 2 (Poeae type)</taxon>
        <taxon>Loliodinae</taxon>
        <taxon>Loliinae</taxon>
        <taxon>Lolium</taxon>
    </lineage>
</organism>
<dbReference type="AlphaFoldDB" id="A0AAD8WMJ1"/>
<dbReference type="GO" id="GO:1900150">
    <property type="term" value="P:regulation of defense response to fungus"/>
    <property type="evidence" value="ECO:0007669"/>
    <property type="project" value="InterPro"/>
</dbReference>
<feature type="region of interest" description="Disordered" evidence="1">
    <location>
        <begin position="278"/>
        <end position="305"/>
    </location>
</feature>
<evidence type="ECO:0000256" key="1">
    <source>
        <dbReference type="SAM" id="MobiDB-lite"/>
    </source>
</evidence>
<evidence type="ECO:0000259" key="2">
    <source>
        <dbReference type="Pfam" id="PF11331"/>
    </source>
</evidence>
<keyword evidence="4" id="KW-1185">Reference proteome</keyword>
<feature type="compositionally biased region" description="Low complexity" evidence="1">
    <location>
        <begin position="114"/>
        <end position="132"/>
    </location>
</feature>
<feature type="domain" description="Probable zinc-ribbon" evidence="2">
    <location>
        <begin position="364"/>
        <end position="405"/>
    </location>
</feature>
<evidence type="ECO:0000313" key="4">
    <source>
        <dbReference type="Proteomes" id="UP001231189"/>
    </source>
</evidence>
<feature type="compositionally biased region" description="Low complexity" evidence="1">
    <location>
        <begin position="332"/>
        <end position="352"/>
    </location>
</feature>
<dbReference type="Proteomes" id="UP001231189">
    <property type="component" value="Unassembled WGS sequence"/>
</dbReference>
<feature type="region of interest" description="Disordered" evidence="1">
    <location>
        <begin position="414"/>
        <end position="463"/>
    </location>
</feature>
<feature type="compositionally biased region" description="Basic and acidic residues" evidence="1">
    <location>
        <begin position="181"/>
        <end position="194"/>
    </location>
</feature>
<evidence type="ECO:0000313" key="3">
    <source>
        <dbReference type="EMBL" id="KAK1667541.1"/>
    </source>
</evidence>
<dbReference type="EMBL" id="JAUUTY010000003">
    <property type="protein sequence ID" value="KAK1667541.1"/>
    <property type="molecule type" value="Genomic_DNA"/>
</dbReference>
<proteinExistence type="predicted"/>
<dbReference type="Pfam" id="PF11331">
    <property type="entry name" value="Zn_ribbon_12"/>
    <property type="match status" value="1"/>
</dbReference>
<gene>
    <name evidence="3" type="ORF">QYE76_055700</name>
</gene>
<protein>
    <recommendedName>
        <fullName evidence="2">Probable zinc-ribbon domain-containing protein</fullName>
    </recommendedName>
</protein>
<dbReference type="InterPro" id="IPR021480">
    <property type="entry name" value="Zinc_ribbon_12"/>
</dbReference>
<accession>A0AAD8WMJ1</accession>
<dbReference type="PANTHER" id="PTHR31105:SF27">
    <property type="entry name" value="ZINC-RIBBON DOMAIN-CONTAINING PROTEIN-RELATED"/>
    <property type="match status" value="1"/>
</dbReference>
<sequence>MGSWSLQSNKEKRASLTQLVPCSSSATMQSEQVKMRFGRCPYCRAMIYQDPSAVIYYCSKCRTPIRGKNPEPADDTDYALAQLEILSFDTMSTFSDDTDLTSSTAELDLTTSTRDNGVAASSSSAYRPYRSAIRTGPRSGDLDRYGEPAEARGTGSSPMHSRVSELRPASRRTRRPASADLDDHGSGGDFDVPRTKSASCYGRRASPLSSQELDAAVMGLPGDARGNGPASAAAAAAAAARSPLGDPAFQQDLLQALESLRKLIVAVEEPLRVDAPRLDLAAGAPPPKTAPYSNGAPQKVTRRDSRILRRLESQLAHALPEEDKVRRHDKAASSPSLMPSASASSASSSRRGASSRQLICRPILGGTPFVACDKCEEMLQLPAALSVDRLARVQCGGCGETLAVTLPARRAGSATDRPRKIFSAPQPQPTGFGADDAEEQHTRAAARSRLSGEQLRQGPVEGPLHRMLGYSSVSSVLRSRRYDEHI</sequence>
<name>A0AAD8WMJ1_LOLMU</name>